<dbReference type="Proteomes" id="UP000008281">
    <property type="component" value="Unassembled WGS sequence"/>
</dbReference>
<dbReference type="AlphaFoldDB" id="E3LJW7"/>
<sequence length="101" mass="11636">MRFLAAALLLAFVLIATFDVTSAQSRIDRSAAWFKPSPNVRSPSYSRSRLGGSRLLPRRMYRSLPQNDYQGMWDKLVRLERSRFARCTLLTDRYCGRTIGC</sequence>
<evidence type="ECO:0000313" key="3">
    <source>
        <dbReference type="Proteomes" id="UP000008281"/>
    </source>
</evidence>
<dbReference type="OMA" id="NDYQGMW"/>
<dbReference type="HOGENOM" id="CLU_180274_0_0_1"/>
<dbReference type="EMBL" id="DS268410">
    <property type="protein sequence ID" value="EFP00091.1"/>
    <property type="molecule type" value="Genomic_DNA"/>
</dbReference>
<name>E3LJW7_CAERE</name>
<keyword evidence="3" id="KW-1185">Reference proteome</keyword>
<keyword evidence="1" id="KW-0732">Signal</keyword>
<dbReference type="InParanoid" id="E3LJW7"/>
<evidence type="ECO:0000313" key="2">
    <source>
        <dbReference type="EMBL" id="EFP00091.1"/>
    </source>
</evidence>
<dbReference type="FunCoup" id="E3LJW7">
    <property type="interactions" value="1786"/>
</dbReference>
<proteinExistence type="predicted"/>
<feature type="signal peptide" evidence="1">
    <location>
        <begin position="1"/>
        <end position="23"/>
    </location>
</feature>
<feature type="chain" id="PRO_5003172902" evidence="1">
    <location>
        <begin position="24"/>
        <end position="101"/>
    </location>
</feature>
<accession>E3LJW7</accession>
<protein>
    <submittedName>
        <fullName evidence="2">Uncharacterized protein</fullName>
    </submittedName>
</protein>
<dbReference type="OrthoDB" id="5859929at2759"/>
<reference evidence="2" key="1">
    <citation type="submission" date="2007-07" db="EMBL/GenBank/DDBJ databases">
        <title>PCAP assembly of the Caenorhabditis remanei genome.</title>
        <authorList>
            <consortium name="The Caenorhabditis remanei Sequencing Consortium"/>
            <person name="Wilson R.K."/>
        </authorList>
    </citation>
    <scope>NUCLEOTIDE SEQUENCE [LARGE SCALE GENOMIC DNA]</scope>
    <source>
        <strain evidence="2">PB4641</strain>
    </source>
</reference>
<organism evidence="3">
    <name type="scientific">Caenorhabditis remanei</name>
    <name type="common">Caenorhabditis vulgaris</name>
    <dbReference type="NCBI Taxonomy" id="31234"/>
    <lineage>
        <taxon>Eukaryota</taxon>
        <taxon>Metazoa</taxon>
        <taxon>Ecdysozoa</taxon>
        <taxon>Nematoda</taxon>
        <taxon>Chromadorea</taxon>
        <taxon>Rhabditida</taxon>
        <taxon>Rhabditina</taxon>
        <taxon>Rhabditomorpha</taxon>
        <taxon>Rhabditoidea</taxon>
        <taxon>Rhabditidae</taxon>
        <taxon>Peloderinae</taxon>
        <taxon>Caenorhabditis</taxon>
    </lineage>
</organism>
<evidence type="ECO:0000256" key="1">
    <source>
        <dbReference type="SAM" id="SignalP"/>
    </source>
</evidence>
<gene>
    <name evidence="2" type="ORF">CRE_18570</name>
</gene>
<dbReference type="eggNOG" id="ENOG502TICK">
    <property type="taxonomic scope" value="Eukaryota"/>
</dbReference>